<organism evidence="2">
    <name type="scientific">Anguilla anguilla</name>
    <name type="common">European freshwater eel</name>
    <name type="synonym">Muraena anguilla</name>
    <dbReference type="NCBI Taxonomy" id="7936"/>
    <lineage>
        <taxon>Eukaryota</taxon>
        <taxon>Metazoa</taxon>
        <taxon>Chordata</taxon>
        <taxon>Craniata</taxon>
        <taxon>Vertebrata</taxon>
        <taxon>Euteleostomi</taxon>
        <taxon>Actinopterygii</taxon>
        <taxon>Neopterygii</taxon>
        <taxon>Teleostei</taxon>
        <taxon>Anguilliformes</taxon>
        <taxon>Anguillidae</taxon>
        <taxon>Anguilla</taxon>
    </lineage>
</organism>
<proteinExistence type="predicted"/>
<evidence type="ECO:0000256" key="1">
    <source>
        <dbReference type="SAM" id="Phobius"/>
    </source>
</evidence>
<dbReference type="EMBL" id="GBXM01037859">
    <property type="protein sequence ID" value="JAH70718.1"/>
    <property type="molecule type" value="Transcribed_RNA"/>
</dbReference>
<dbReference type="AlphaFoldDB" id="A0A0E9V0E1"/>
<keyword evidence="1" id="KW-0812">Transmembrane</keyword>
<keyword evidence="1" id="KW-1133">Transmembrane helix</keyword>
<feature type="transmembrane region" description="Helical" evidence="1">
    <location>
        <begin position="7"/>
        <end position="28"/>
    </location>
</feature>
<reference evidence="2" key="1">
    <citation type="submission" date="2014-11" db="EMBL/GenBank/DDBJ databases">
        <authorList>
            <person name="Amaro Gonzalez C."/>
        </authorList>
    </citation>
    <scope>NUCLEOTIDE SEQUENCE</scope>
</reference>
<evidence type="ECO:0000313" key="2">
    <source>
        <dbReference type="EMBL" id="JAH70718.1"/>
    </source>
</evidence>
<protein>
    <submittedName>
        <fullName evidence="2">Uncharacterized protein</fullName>
    </submittedName>
</protein>
<reference evidence="2" key="2">
    <citation type="journal article" date="2015" name="Fish Shellfish Immunol.">
        <title>Early steps in the European eel (Anguilla anguilla)-Vibrio vulnificus interaction in the gills: Role of the RtxA13 toxin.</title>
        <authorList>
            <person name="Callol A."/>
            <person name="Pajuelo D."/>
            <person name="Ebbesson L."/>
            <person name="Teles M."/>
            <person name="MacKenzie S."/>
            <person name="Amaro C."/>
        </authorList>
    </citation>
    <scope>NUCLEOTIDE SEQUENCE</scope>
</reference>
<keyword evidence="1" id="KW-0472">Membrane</keyword>
<sequence>MHSPYECTLYGCFCCGILVCGCTCLNIYTLCCSGCV</sequence>
<accession>A0A0E9V0E1</accession>
<name>A0A0E9V0E1_ANGAN</name>